<feature type="signal peptide" evidence="1">
    <location>
        <begin position="1"/>
        <end position="34"/>
    </location>
</feature>
<evidence type="ECO:0000256" key="1">
    <source>
        <dbReference type="SAM" id="SignalP"/>
    </source>
</evidence>
<reference evidence="3" key="1">
    <citation type="submission" date="2025-08" db="UniProtKB">
        <authorList>
            <consortium name="RefSeq"/>
        </authorList>
    </citation>
    <scope>IDENTIFICATION</scope>
</reference>
<name>A0A6P7SQE9_9MOLL</name>
<dbReference type="Proteomes" id="UP000515154">
    <property type="component" value="Linkage group LG1"/>
</dbReference>
<proteinExistence type="predicted"/>
<evidence type="ECO:0000313" key="2">
    <source>
        <dbReference type="Proteomes" id="UP000515154"/>
    </source>
</evidence>
<feature type="chain" id="PRO_5028215296" evidence="1">
    <location>
        <begin position="35"/>
        <end position="90"/>
    </location>
</feature>
<sequence length="90" mass="10328">MLHFTWYGIHLENMNNLIFKLMLISLVLFVGSEAVPPNCTSRCIVTKCSENFSLTCQNNCRCECLRAKNIRFNEKLYCSDVPKQTTNSST</sequence>
<accession>A0A6P7SQE9</accession>
<dbReference type="SMR" id="A0A6P7SQE9"/>
<organism evidence="2 3">
    <name type="scientific">Octopus sinensis</name>
    <name type="common">East Asian common octopus</name>
    <dbReference type="NCBI Taxonomy" id="2607531"/>
    <lineage>
        <taxon>Eukaryota</taxon>
        <taxon>Metazoa</taxon>
        <taxon>Spiralia</taxon>
        <taxon>Lophotrochozoa</taxon>
        <taxon>Mollusca</taxon>
        <taxon>Cephalopoda</taxon>
        <taxon>Coleoidea</taxon>
        <taxon>Octopodiformes</taxon>
        <taxon>Octopoda</taxon>
        <taxon>Incirrata</taxon>
        <taxon>Octopodidae</taxon>
        <taxon>Octopus</taxon>
    </lineage>
</organism>
<keyword evidence="2" id="KW-1185">Reference proteome</keyword>
<gene>
    <name evidence="3" type="primary">LOC115215494</name>
</gene>
<dbReference type="KEGG" id="osn:115215494"/>
<dbReference type="AlphaFoldDB" id="A0A6P7SQE9"/>
<dbReference type="RefSeq" id="XP_029640520.1">
    <property type="nucleotide sequence ID" value="XM_029784660.2"/>
</dbReference>
<evidence type="ECO:0000313" key="3">
    <source>
        <dbReference type="RefSeq" id="XP_029640520.1"/>
    </source>
</evidence>
<keyword evidence="1" id="KW-0732">Signal</keyword>
<protein>
    <submittedName>
        <fullName evidence="3">Uncharacterized protein LOC115215494</fullName>
    </submittedName>
</protein>